<evidence type="ECO:0000313" key="1">
    <source>
        <dbReference type="EMBL" id="RAU23165.1"/>
    </source>
</evidence>
<organism evidence="1 2">
    <name type="scientific">Paramagnetospirillum kuznetsovii</name>
    <dbReference type="NCBI Taxonomy" id="2053833"/>
    <lineage>
        <taxon>Bacteria</taxon>
        <taxon>Pseudomonadati</taxon>
        <taxon>Pseudomonadota</taxon>
        <taxon>Alphaproteobacteria</taxon>
        <taxon>Rhodospirillales</taxon>
        <taxon>Magnetospirillaceae</taxon>
        <taxon>Paramagnetospirillum</taxon>
    </lineage>
</organism>
<dbReference type="GO" id="GO:0006402">
    <property type="term" value="P:mRNA catabolic process"/>
    <property type="evidence" value="ECO:0007669"/>
    <property type="project" value="TreeGrafter"/>
</dbReference>
<gene>
    <name evidence="1" type="ORF">CU669_03110</name>
</gene>
<reference evidence="1 2" key="1">
    <citation type="submission" date="2017-11" db="EMBL/GenBank/DDBJ databases">
        <title>Draft genome sequence of magnetotactic bacterium Magnetospirillum kuznetsovii LBB-42.</title>
        <authorList>
            <person name="Grouzdev D.S."/>
            <person name="Rysina M.S."/>
            <person name="Baslerov R.V."/>
            <person name="Koziaeva V."/>
        </authorList>
    </citation>
    <scope>NUCLEOTIDE SEQUENCE [LARGE SCALE GENOMIC DNA]</scope>
    <source>
        <strain evidence="1 2">LBB-42</strain>
    </source>
</reference>
<dbReference type="InterPro" id="IPR011067">
    <property type="entry name" value="Plasmid_toxin/cell-grow_inhib"/>
</dbReference>
<accession>A0A364P228</accession>
<dbReference type="Proteomes" id="UP000251075">
    <property type="component" value="Unassembled WGS sequence"/>
</dbReference>
<sequence length="109" mass="11959">MRRGDVVVVAVAGDYGKPRPAVIVQTDAFPPRHSSVVVCQMTSELVEAPDFRVTVEPRAGNGLRERSQIMADKPVTIRRDRIGQVIGRLTTDEIVRLDMAIAFVMGLAD</sequence>
<protein>
    <submittedName>
        <fullName evidence="1">Type II toxin-antitoxin system PemK/MazF family toxin</fullName>
    </submittedName>
</protein>
<dbReference type="PANTHER" id="PTHR33988:SF2">
    <property type="entry name" value="ENDORIBONUCLEASE MAZF"/>
    <property type="match status" value="1"/>
</dbReference>
<dbReference type="GO" id="GO:0004521">
    <property type="term" value="F:RNA endonuclease activity"/>
    <property type="evidence" value="ECO:0007669"/>
    <property type="project" value="TreeGrafter"/>
</dbReference>
<dbReference type="RefSeq" id="WP_112142363.1">
    <property type="nucleotide sequence ID" value="NZ_PGTO01000002.1"/>
</dbReference>
<dbReference type="GO" id="GO:0003677">
    <property type="term" value="F:DNA binding"/>
    <property type="evidence" value="ECO:0007669"/>
    <property type="project" value="InterPro"/>
</dbReference>
<dbReference type="EMBL" id="PGTO01000002">
    <property type="protein sequence ID" value="RAU23165.1"/>
    <property type="molecule type" value="Genomic_DNA"/>
</dbReference>
<keyword evidence="2" id="KW-1185">Reference proteome</keyword>
<dbReference type="Pfam" id="PF02452">
    <property type="entry name" value="PemK_toxin"/>
    <property type="match status" value="1"/>
</dbReference>
<dbReference type="PANTHER" id="PTHR33988">
    <property type="entry name" value="ENDORIBONUCLEASE MAZF-RELATED"/>
    <property type="match status" value="1"/>
</dbReference>
<proteinExistence type="predicted"/>
<dbReference type="GO" id="GO:0016075">
    <property type="term" value="P:rRNA catabolic process"/>
    <property type="evidence" value="ECO:0007669"/>
    <property type="project" value="TreeGrafter"/>
</dbReference>
<dbReference type="SUPFAM" id="SSF50118">
    <property type="entry name" value="Cell growth inhibitor/plasmid maintenance toxic component"/>
    <property type="match status" value="1"/>
</dbReference>
<name>A0A364P228_9PROT</name>
<dbReference type="OrthoDB" id="3196747at2"/>
<comment type="caution">
    <text evidence="1">The sequence shown here is derived from an EMBL/GenBank/DDBJ whole genome shotgun (WGS) entry which is preliminary data.</text>
</comment>
<dbReference type="AlphaFoldDB" id="A0A364P228"/>
<dbReference type="InterPro" id="IPR003477">
    <property type="entry name" value="PemK-like"/>
</dbReference>
<evidence type="ECO:0000313" key="2">
    <source>
        <dbReference type="Proteomes" id="UP000251075"/>
    </source>
</evidence>
<dbReference type="Gene3D" id="2.30.30.110">
    <property type="match status" value="1"/>
</dbReference>